<gene>
    <name evidence="3" type="ORF">EPH_0033740</name>
</gene>
<organism evidence="3 4">
    <name type="scientific">Eimeria praecox</name>
    <dbReference type="NCBI Taxonomy" id="51316"/>
    <lineage>
        <taxon>Eukaryota</taxon>
        <taxon>Sar</taxon>
        <taxon>Alveolata</taxon>
        <taxon>Apicomplexa</taxon>
        <taxon>Conoidasida</taxon>
        <taxon>Coccidia</taxon>
        <taxon>Eucoccidiorida</taxon>
        <taxon>Eimeriorina</taxon>
        <taxon>Eimeriidae</taxon>
        <taxon>Eimeria</taxon>
    </lineage>
</organism>
<keyword evidence="4" id="KW-1185">Reference proteome</keyword>
<feature type="region of interest" description="Disordered" evidence="1">
    <location>
        <begin position="97"/>
        <end position="154"/>
    </location>
</feature>
<evidence type="ECO:0000256" key="2">
    <source>
        <dbReference type="SAM" id="SignalP"/>
    </source>
</evidence>
<evidence type="ECO:0000313" key="4">
    <source>
        <dbReference type="Proteomes" id="UP000018201"/>
    </source>
</evidence>
<reference evidence="3" key="2">
    <citation type="submission" date="2013-10" db="EMBL/GenBank/DDBJ databases">
        <authorList>
            <person name="Aslett M."/>
        </authorList>
    </citation>
    <scope>NUCLEOTIDE SEQUENCE [LARGE SCALE GENOMIC DNA]</scope>
    <source>
        <strain evidence="3">Houghton</strain>
    </source>
</reference>
<evidence type="ECO:0000256" key="1">
    <source>
        <dbReference type="SAM" id="MobiDB-lite"/>
    </source>
</evidence>
<dbReference type="EMBL" id="HG690372">
    <property type="protein sequence ID" value="CDI74471.1"/>
    <property type="molecule type" value="Genomic_DNA"/>
</dbReference>
<protein>
    <submittedName>
        <fullName evidence="3">Uncharacterized protein</fullName>
    </submittedName>
</protein>
<accession>U6G2I7</accession>
<feature type="chain" id="PRO_5004670387" evidence="2">
    <location>
        <begin position="19"/>
        <end position="154"/>
    </location>
</feature>
<name>U6G2I7_9EIME</name>
<evidence type="ECO:0000313" key="3">
    <source>
        <dbReference type="EMBL" id="CDI74471.1"/>
    </source>
</evidence>
<keyword evidence="2" id="KW-0732">Signal</keyword>
<proteinExistence type="predicted"/>
<feature type="signal peptide" evidence="2">
    <location>
        <begin position="1"/>
        <end position="18"/>
    </location>
</feature>
<dbReference type="AlphaFoldDB" id="U6G2I7"/>
<sequence>MLYSLLYAIFALFVCGNARMRRQQPVPAALSGSSSFRTVLLKRPRPMSPGWTSAEMQRDSLFASMISEMHEELGAAQTHLRRFAKMFEKAGGYQVQSAGDSPAAEPLKVRPVSPVSSNMARHPPSGCRCVPQQVEKDIEAAREAHTENDDFDDW</sequence>
<dbReference type="OrthoDB" id="347178at2759"/>
<reference evidence="3" key="1">
    <citation type="submission" date="2013-10" db="EMBL/GenBank/DDBJ databases">
        <title>Genomic analysis of the causative agents of coccidiosis in chickens.</title>
        <authorList>
            <person name="Reid A.J."/>
            <person name="Blake D."/>
            <person name="Billington K."/>
            <person name="Browne H."/>
            <person name="Dunn M."/>
            <person name="Hung S."/>
            <person name="Kawahara F."/>
            <person name="Miranda-Saavedra D."/>
            <person name="Mourier T."/>
            <person name="Nagra H."/>
            <person name="Otto T.D."/>
            <person name="Rawlings N."/>
            <person name="Sanchez A."/>
            <person name="Sanders M."/>
            <person name="Subramaniam C."/>
            <person name="Tay Y."/>
            <person name="Dear P."/>
            <person name="Doerig C."/>
            <person name="Gruber A."/>
            <person name="Parkinson J."/>
            <person name="Shirley M."/>
            <person name="Wan K.L."/>
            <person name="Berriman M."/>
            <person name="Tomley F."/>
            <person name="Pain A."/>
        </authorList>
    </citation>
    <scope>NUCLEOTIDE SEQUENCE [LARGE SCALE GENOMIC DNA]</scope>
    <source>
        <strain evidence="3">Houghton</strain>
    </source>
</reference>
<dbReference type="VEuPathDB" id="ToxoDB:EPH_0033740"/>
<feature type="compositionally biased region" description="Basic and acidic residues" evidence="1">
    <location>
        <begin position="134"/>
        <end position="148"/>
    </location>
</feature>
<dbReference type="Proteomes" id="UP000018201">
    <property type="component" value="Unassembled WGS sequence"/>
</dbReference>